<gene>
    <name evidence="1" type="ORF">Barba2A_gp028</name>
</gene>
<dbReference type="Proteomes" id="UP000302738">
    <property type="component" value="Segment"/>
</dbReference>
<dbReference type="EMBL" id="MK719703">
    <property type="protein sequence ID" value="QCQ58151.1"/>
    <property type="molecule type" value="Genomic_DNA"/>
</dbReference>
<evidence type="ECO:0000313" key="2">
    <source>
        <dbReference type="Proteomes" id="UP000302738"/>
    </source>
</evidence>
<organism evidence="1 2">
    <name type="scientific">Rheinheimera phage vB_RspM_Barba2A</name>
    <dbReference type="NCBI Taxonomy" id="2565679"/>
    <lineage>
        <taxon>Viruses</taxon>
        <taxon>Duplodnaviria</taxon>
        <taxon>Heunggongvirae</taxon>
        <taxon>Uroviricota</taxon>
        <taxon>Caudoviricetes</taxon>
        <taxon>Barbavirus</taxon>
        <taxon>Barbavirus barba18A</taxon>
    </lineage>
</organism>
<accession>A0A4P8MVQ1</accession>
<name>A0A4P8MVQ1_9CAUD</name>
<evidence type="ECO:0000313" key="1">
    <source>
        <dbReference type="EMBL" id="QCQ58151.1"/>
    </source>
</evidence>
<sequence>MSTQIFNVDFRTKKVISKHIGANKVEYYRCLCCGNKYSSTKEDKDFIPSVSWQIERNKQTTTCTLCKNCVSNMYEHLGGEE</sequence>
<protein>
    <submittedName>
        <fullName evidence="1">Uncharacterized protein</fullName>
    </submittedName>
</protein>
<reference evidence="1 2" key="1">
    <citation type="submission" date="2019-03" db="EMBL/GenBank/DDBJ databases">
        <title>Genomic and seasonal variations among aquatic phages infecting the Baltic Sea Gammaproteobacteria Rheinheimera sp. bal341.</title>
        <authorList>
            <person name="Nilsson E."/>
            <person name="Li K."/>
            <person name="Fridlund J."/>
            <person name="Sulcius S."/>
            <person name="Bunse C."/>
            <person name="Karlsson C.M.G."/>
            <person name="Lindh M."/>
            <person name="Lundin D."/>
            <person name="Pinhassi J."/>
            <person name="Holmfeldt K."/>
        </authorList>
    </citation>
    <scope>NUCLEOTIDE SEQUENCE [LARGE SCALE GENOMIC DNA]</scope>
</reference>
<proteinExistence type="predicted"/>